<protein>
    <submittedName>
        <fullName evidence="1">Uncharacterized protein</fullName>
    </submittedName>
</protein>
<evidence type="ECO:0000313" key="2">
    <source>
        <dbReference type="Proteomes" id="UP001307889"/>
    </source>
</evidence>
<reference evidence="1 2" key="1">
    <citation type="submission" date="2023-09" db="EMBL/GenBank/DDBJ databases">
        <title>Nesidiocoris tenuis whole genome shotgun sequence.</title>
        <authorList>
            <person name="Shibata T."/>
            <person name="Shimoda M."/>
            <person name="Kobayashi T."/>
            <person name="Uehara T."/>
        </authorList>
    </citation>
    <scope>NUCLEOTIDE SEQUENCE [LARGE SCALE GENOMIC DNA]</scope>
    <source>
        <strain evidence="1 2">Japan</strain>
    </source>
</reference>
<name>A0ABN7AKP9_9HEMI</name>
<dbReference type="Proteomes" id="UP001307889">
    <property type="component" value="Chromosome 2"/>
</dbReference>
<proteinExistence type="predicted"/>
<organism evidence="1 2">
    <name type="scientific">Nesidiocoris tenuis</name>
    <dbReference type="NCBI Taxonomy" id="355587"/>
    <lineage>
        <taxon>Eukaryota</taxon>
        <taxon>Metazoa</taxon>
        <taxon>Ecdysozoa</taxon>
        <taxon>Arthropoda</taxon>
        <taxon>Hexapoda</taxon>
        <taxon>Insecta</taxon>
        <taxon>Pterygota</taxon>
        <taxon>Neoptera</taxon>
        <taxon>Paraneoptera</taxon>
        <taxon>Hemiptera</taxon>
        <taxon>Heteroptera</taxon>
        <taxon>Panheteroptera</taxon>
        <taxon>Cimicomorpha</taxon>
        <taxon>Miridae</taxon>
        <taxon>Dicyphina</taxon>
        <taxon>Nesidiocoris</taxon>
    </lineage>
</organism>
<gene>
    <name evidence="1" type="ORF">NTJ_03761</name>
</gene>
<sequence>MYSTEISSSAFCICLKTWEIGRAGEHLSKRLFVWRGEEDALARDASQPINDLGYLLSLWPMKHRTARHGKVGNRWPTSGPVTMFTESEAAPCPFPLGCLSAVWSDSGCRRTAKLLLTSAIFCLVAKSLAPYRPS</sequence>
<dbReference type="EMBL" id="AP028910">
    <property type="protein sequence ID" value="BES90952.1"/>
    <property type="molecule type" value="Genomic_DNA"/>
</dbReference>
<keyword evidence="2" id="KW-1185">Reference proteome</keyword>
<evidence type="ECO:0000313" key="1">
    <source>
        <dbReference type="EMBL" id="BES90952.1"/>
    </source>
</evidence>
<accession>A0ABN7AKP9</accession>